<dbReference type="PANTHER" id="PTHR21499:SF67">
    <property type="entry name" value="ASPARTOKINASE 3"/>
    <property type="match status" value="1"/>
</dbReference>
<dbReference type="SUPFAM" id="SSF55021">
    <property type="entry name" value="ACT-like"/>
    <property type="match status" value="2"/>
</dbReference>
<evidence type="ECO:0000256" key="6">
    <source>
        <dbReference type="ARBA" id="ARBA00022777"/>
    </source>
</evidence>
<dbReference type="OrthoDB" id="9799110at2"/>
<keyword evidence="16" id="KW-1185">Reference proteome</keyword>
<dbReference type="GO" id="GO:0004072">
    <property type="term" value="F:aspartate kinase activity"/>
    <property type="evidence" value="ECO:0007669"/>
    <property type="project" value="UniProtKB-EC"/>
</dbReference>
<evidence type="ECO:0000256" key="10">
    <source>
        <dbReference type="PIRSR" id="PIRSR000726-1"/>
    </source>
</evidence>
<dbReference type="GO" id="GO:0005524">
    <property type="term" value="F:ATP binding"/>
    <property type="evidence" value="ECO:0007669"/>
    <property type="project" value="UniProtKB-KW"/>
</dbReference>
<comment type="caution">
    <text evidence="15">The sequence shown here is derived from an EMBL/GenBank/DDBJ whole genome shotgun (WGS) entry which is preliminary data.</text>
</comment>
<evidence type="ECO:0000256" key="7">
    <source>
        <dbReference type="ARBA" id="ARBA00022840"/>
    </source>
</evidence>
<keyword evidence="12" id="KW-0028">Amino-acid biosynthesis</keyword>
<feature type="domain" description="Aspartate/glutamate/uridylate kinase" evidence="13">
    <location>
        <begin position="2"/>
        <end position="278"/>
    </location>
</feature>
<dbReference type="PATRIC" id="fig|1629.5.peg.203"/>
<gene>
    <name evidence="15" type="ORF">IV50_GL000201</name>
</gene>
<evidence type="ECO:0000256" key="8">
    <source>
        <dbReference type="ARBA" id="ARBA00022915"/>
    </source>
</evidence>
<comment type="catalytic activity">
    <reaction evidence="9 11">
        <text>L-aspartate + ATP = 4-phospho-L-aspartate + ADP</text>
        <dbReference type="Rhea" id="RHEA:23776"/>
        <dbReference type="ChEBI" id="CHEBI:29991"/>
        <dbReference type="ChEBI" id="CHEBI:30616"/>
        <dbReference type="ChEBI" id="CHEBI:57535"/>
        <dbReference type="ChEBI" id="CHEBI:456216"/>
        <dbReference type="EC" id="2.7.2.4"/>
    </reaction>
</comment>
<sequence>MKVVKFGGSSLADGAQFEKVINIITRDADRRVVVPSAPGKRFSGDIKVTDLFITFAEKTISGADLSEIKQTILKRYTDILDYFKIEDATFVNMLKNELDQLNRIHYPSFDYLFAAFTGHGEYFNAQLLARILNHLGHPAKFVRPDTIGIVVNGTPRAAAIVPACYDTMQQVTLDDQVITVVPGFCAFDADGLMVTFSRGGSDITGAILARGLQADLYENFTDVSAIYTVNPNLVPNPQKIKTMTFREMRELSYAGFSVFHDEAILPVIETNVKINVKNTNDPSAPGTMIVPTSAVDEKTVSPVTGIATDARFAAIYIHRYLLNKEVGFTLKILEILAKHGVSYEHMPSGIDDMTIIFDKSLVSEEQIQAVCSEIEETVHPNELDLIPEFAIMMVVGEGMHVYHNAPAKILTALSDANINVGMINMGASEISLMLGIDTHKIDEATKIIYQQFFN</sequence>
<dbReference type="Gene3D" id="1.20.120.1320">
    <property type="entry name" value="Aspartokinase, catalytic domain"/>
    <property type="match status" value="1"/>
</dbReference>
<dbReference type="InterPro" id="IPR018042">
    <property type="entry name" value="Aspartate_kinase_CS"/>
</dbReference>
<dbReference type="GO" id="GO:0009089">
    <property type="term" value="P:lysine biosynthetic process via diaminopimelate"/>
    <property type="evidence" value="ECO:0007669"/>
    <property type="project" value="UniProtKB-UniPathway"/>
</dbReference>
<dbReference type="Gene3D" id="3.40.1160.10">
    <property type="entry name" value="Acetylglutamate kinase-like"/>
    <property type="match status" value="1"/>
</dbReference>
<feature type="binding site" evidence="10">
    <location>
        <position position="227"/>
    </location>
    <ligand>
        <name>ATP</name>
        <dbReference type="ChEBI" id="CHEBI:30616"/>
    </ligand>
</feature>
<dbReference type="GO" id="GO:0019877">
    <property type="term" value="P:diaminopimelate biosynthetic process"/>
    <property type="evidence" value="ECO:0007669"/>
    <property type="project" value="UniProtKB-KW"/>
</dbReference>
<dbReference type="PANTHER" id="PTHR21499">
    <property type="entry name" value="ASPARTATE KINASE"/>
    <property type="match status" value="1"/>
</dbReference>
<keyword evidence="5 10" id="KW-0547">Nucleotide-binding</keyword>
<dbReference type="Gene3D" id="3.30.2130.10">
    <property type="entry name" value="VC0802-like"/>
    <property type="match status" value="1"/>
</dbReference>
<evidence type="ECO:0000313" key="15">
    <source>
        <dbReference type="EMBL" id="KRN46935.1"/>
    </source>
</evidence>
<comment type="similarity">
    <text evidence="3 11">Belongs to the aspartokinase family.</text>
</comment>
<dbReference type="InterPro" id="IPR036393">
    <property type="entry name" value="AceGlu_kinase-like_sf"/>
</dbReference>
<accession>A0A0R2HAG3</accession>
<dbReference type="InterPro" id="IPR005260">
    <property type="entry name" value="Asp_kin_monofn"/>
</dbReference>
<evidence type="ECO:0000256" key="11">
    <source>
        <dbReference type="RuleBase" id="RU003448"/>
    </source>
</evidence>
<dbReference type="NCBIfam" id="NF006540">
    <property type="entry name" value="PRK09034.1"/>
    <property type="match status" value="1"/>
</dbReference>
<dbReference type="CDD" id="cd04911">
    <property type="entry name" value="ACT_AKiii-YclM-BS_1"/>
    <property type="match status" value="1"/>
</dbReference>
<dbReference type="PROSITE" id="PS00324">
    <property type="entry name" value="ASPARTOKINASE"/>
    <property type="match status" value="1"/>
</dbReference>
<dbReference type="GO" id="GO:0009088">
    <property type="term" value="P:threonine biosynthetic process"/>
    <property type="evidence" value="ECO:0007669"/>
    <property type="project" value="UniProtKB-UniPathway"/>
</dbReference>
<dbReference type="RefSeq" id="WP_057743780.1">
    <property type="nucleotide sequence ID" value="NZ_BJLU01000001.1"/>
</dbReference>
<proteinExistence type="inferred from homology"/>
<evidence type="ECO:0000256" key="4">
    <source>
        <dbReference type="ARBA" id="ARBA00022679"/>
    </source>
</evidence>
<evidence type="ECO:0000259" key="14">
    <source>
        <dbReference type="Pfam" id="PF22468"/>
    </source>
</evidence>
<comment type="pathway">
    <text evidence="2 12">Amino-acid biosynthesis; L-lysine biosynthesis via DAP pathway; (S)-tetrahydrodipicolinate from L-aspartate: step 1/4.</text>
</comment>
<comment type="function">
    <text evidence="1">Catalyzes the phosphorylation of the beta-carboxyl group of aspartic acid with ATP to yield 4-phospho-L-aspartate, which is involved in the branched biosynthetic pathway leading to the biosynthesis of amino acids threonine, isoleucine and methionine.</text>
</comment>
<dbReference type="Pfam" id="PF00696">
    <property type="entry name" value="AA_kinase"/>
    <property type="match status" value="1"/>
</dbReference>
<dbReference type="NCBIfam" id="TIGR00657">
    <property type="entry name" value="asp_kinases"/>
    <property type="match status" value="1"/>
</dbReference>
<dbReference type="UniPathway" id="UPA00051">
    <property type="reaction ID" value="UER00462"/>
</dbReference>
<keyword evidence="7 10" id="KW-0067">ATP-binding</keyword>
<reference evidence="15 16" key="1">
    <citation type="journal article" date="2015" name="Genome Announc.">
        <title>Expanding the biotechnology potential of lactobacilli through comparative genomics of 213 strains and associated genera.</title>
        <authorList>
            <person name="Sun Z."/>
            <person name="Harris H.M."/>
            <person name="McCann A."/>
            <person name="Guo C."/>
            <person name="Argimon S."/>
            <person name="Zhang W."/>
            <person name="Yang X."/>
            <person name="Jeffery I.B."/>
            <person name="Cooney J.C."/>
            <person name="Kagawa T.F."/>
            <person name="Liu W."/>
            <person name="Song Y."/>
            <person name="Salvetti E."/>
            <person name="Wrobel A."/>
            <person name="Rasinkangas P."/>
            <person name="Parkhill J."/>
            <person name="Rea M.C."/>
            <person name="O'Sullivan O."/>
            <person name="Ritari J."/>
            <person name="Douillard F.P."/>
            <person name="Paul Ross R."/>
            <person name="Yang R."/>
            <person name="Briner A.E."/>
            <person name="Felis G.E."/>
            <person name="de Vos W.M."/>
            <person name="Barrangou R."/>
            <person name="Klaenhammer T.R."/>
            <person name="Caufield P.W."/>
            <person name="Cui Y."/>
            <person name="Zhang H."/>
            <person name="O'Toole P.W."/>
        </authorList>
    </citation>
    <scope>NUCLEOTIDE SEQUENCE [LARGE SCALE GENOMIC DNA]</scope>
    <source>
        <strain evidence="15 16">DSM 20410</strain>
    </source>
</reference>
<dbReference type="GO" id="GO:0009090">
    <property type="term" value="P:homoserine biosynthetic process"/>
    <property type="evidence" value="ECO:0007669"/>
    <property type="project" value="TreeGrafter"/>
</dbReference>
<dbReference type="AlphaFoldDB" id="A0A0R2HAG3"/>
<evidence type="ECO:0000256" key="12">
    <source>
        <dbReference type="RuleBase" id="RU004249"/>
    </source>
</evidence>
<evidence type="ECO:0000256" key="5">
    <source>
        <dbReference type="ARBA" id="ARBA00022741"/>
    </source>
</evidence>
<dbReference type="EC" id="2.7.2.4" evidence="11"/>
<keyword evidence="4 11" id="KW-0808">Transferase</keyword>
<evidence type="ECO:0000256" key="2">
    <source>
        <dbReference type="ARBA" id="ARBA00004766"/>
    </source>
</evidence>
<protein>
    <recommendedName>
        <fullName evidence="11">Aspartokinase</fullName>
        <ecNumber evidence="11">2.7.2.4</ecNumber>
    </recommendedName>
</protein>
<evidence type="ECO:0000259" key="13">
    <source>
        <dbReference type="Pfam" id="PF00696"/>
    </source>
</evidence>
<evidence type="ECO:0000256" key="9">
    <source>
        <dbReference type="ARBA" id="ARBA00047872"/>
    </source>
</evidence>
<dbReference type="InterPro" id="IPR001048">
    <property type="entry name" value="Asp/Glu/Uridylate_kinase"/>
</dbReference>
<feature type="binding site" evidence="10">
    <location>
        <begin position="221"/>
        <end position="222"/>
    </location>
    <ligand>
        <name>ATP</name>
        <dbReference type="ChEBI" id="CHEBI:30616"/>
    </ligand>
</feature>
<dbReference type="InterPro" id="IPR001341">
    <property type="entry name" value="Asp_kinase"/>
</dbReference>
<dbReference type="InterPro" id="IPR045865">
    <property type="entry name" value="ACT-like_dom_sf"/>
</dbReference>
<dbReference type="PIRSF" id="PIRSF000726">
    <property type="entry name" value="Asp_kin"/>
    <property type="match status" value="1"/>
</dbReference>
<organism evidence="15 16">
    <name type="scientific">Weissella viridescens</name>
    <name type="common">Lactobacillus viridescens</name>
    <dbReference type="NCBI Taxonomy" id="1629"/>
    <lineage>
        <taxon>Bacteria</taxon>
        <taxon>Bacillati</taxon>
        <taxon>Bacillota</taxon>
        <taxon>Bacilli</taxon>
        <taxon>Lactobacillales</taxon>
        <taxon>Lactobacillaceae</taxon>
        <taxon>Weissella</taxon>
    </lineage>
</organism>
<dbReference type="UniPathway" id="UPA00050">
    <property type="reaction ID" value="UER00461"/>
</dbReference>
<dbReference type="EMBL" id="JQBM01000001">
    <property type="protein sequence ID" value="KRN46935.1"/>
    <property type="molecule type" value="Genomic_DNA"/>
</dbReference>
<evidence type="ECO:0000256" key="3">
    <source>
        <dbReference type="ARBA" id="ARBA00010122"/>
    </source>
</evidence>
<dbReference type="UniPathway" id="UPA00034">
    <property type="reaction ID" value="UER00015"/>
</dbReference>
<comment type="pathway">
    <text evidence="12">Amino-acid biosynthesis; L-methionine biosynthesis via de novo pathway; L-homoserine from L-aspartate: step 1/3.</text>
</comment>
<evidence type="ECO:0000256" key="1">
    <source>
        <dbReference type="ARBA" id="ARBA00003121"/>
    </source>
</evidence>
<dbReference type="SUPFAM" id="SSF53633">
    <property type="entry name" value="Carbamate kinase-like"/>
    <property type="match status" value="1"/>
</dbReference>
<name>A0A0R2HAG3_WEIVI</name>
<comment type="pathway">
    <text evidence="12">Amino-acid biosynthesis; L-threonine biosynthesis; L-threonine from L-aspartate: step 1/5.</text>
</comment>
<dbReference type="InterPro" id="IPR054352">
    <property type="entry name" value="ACT_Aspartokinase"/>
</dbReference>
<keyword evidence="6 11" id="KW-0418">Kinase</keyword>
<dbReference type="GO" id="GO:0005829">
    <property type="term" value="C:cytosol"/>
    <property type="evidence" value="ECO:0007669"/>
    <property type="project" value="TreeGrafter"/>
</dbReference>
<dbReference type="Pfam" id="PF22468">
    <property type="entry name" value="ACT_9"/>
    <property type="match status" value="1"/>
</dbReference>
<dbReference type="InterPro" id="IPR042199">
    <property type="entry name" value="AsparK_Bifunc_asparK/hSer_DH"/>
</dbReference>
<dbReference type="Proteomes" id="UP000051992">
    <property type="component" value="Unassembled WGS sequence"/>
</dbReference>
<feature type="domain" description="Aspartokinase ACT" evidence="14">
    <location>
        <begin position="393"/>
        <end position="452"/>
    </location>
</feature>
<evidence type="ECO:0000313" key="16">
    <source>
        <dbReference type="Proteomes" id="UP000051992"/>
    </source>
</evidence>
<keyword evidence="8" id="KW-0220">Diaminopimelate biosynthesis</keyword>